<feature type="region of interest" description="Disordered" evidence="1">
    <location>
        <begin position="78"/>
        <end position="100"/>
    </location>
</feature>
<organism evidence="3 4">
    <name type="scientific">Zopfia rhizophila CBS 207.26</name>
    <dbReference type="NCBI Taxonomy" id="1314779"/>
    <lineage>
        <taxon>Eukaryota</taxon>
        <taxon>Fungi</taxon>
        <taxon>Dikarya</taxon>
        <taxon>Ascomycota</taxon>
        <taxon>Pezizomycotina</taxon>
        <taxon>Dothideomycetes</taxon>
        <taxon>Dothideomycetes incertae sedis</taxon>
        <taxon>Zopfiaceae</taxon>
        <taxon>Zopfia</taxon>
    </lineage>
</organism>
<reference evidence="3" key="1">
    <citation type="journal article" date="2020" name="Stud. Mycol.">
        <title>101 Dothideomycetes genomes: a test case for predicting lifestyles and emergence of pathogens.</title>
        <authorList>
            <person name="Haridas S."/>
            <person name="Albert R."/>
            <person name="Binder M."/>
            <person name="Bloem J."/>
            <person name="Labutti K."/>
            <person name="Salamov A."/>
            <person name="Andreopoulos B."/>
            <person name="Baker S."/>
            <person name="Barry K."/>
            <person name="Bills G."/>
            <person name="Bluhm B."/>
            <person name="Cannon C."/>
            <person name="Castanera R."/>
            <person name="Culley D."/>
            <person name="Daum C."/>
            <person name="Ezra D."/>
            <person name="Gonzalez J."/>
            <person name="Henrissat B."/>
            <person name="Kuo A."/>
            <person name="Liang C."/>
            <person name="Lipzen A."/>
            <person name="Lutzoni F."/>
            <person name="Magnuson J."/>
            <person name="Mondo S."/>
            <person name="Nolan M."/>
            <person name="Ohm R."/>
            <person name="Pangilinan J."/>
            <person name="Park H.-J."/>
            <person name="Ramirez L."/>
            <person name="Alfaro M."/>
            <person name="Sun H."/>
            <person name="Tritt A."/>
            <person name="Yoshinaga Y."/>
            <person name="Zwiers L.-H."/>
            <person name="Turgeon B."/>
            <person name="Goodwin S."/>
            <person name="Spatafora J."/>
            <person name="Crous P."/>
            <person name="Grigoriev I."/>
        </authorList>
    </citation>
    <scope>NUCLEOTIDE SEQUENCE</scope>
    <source>
        <strain evidence="3">CBS 207.26</strain>
    </source>
</reference>
<protein>
    <submittedName>
        <fullName evidence="3">Uncharacterized protein</fullName>
    </submittedName>
</protein>
<feature type="signal peptide" evidence="2">
    <location>
        <begin position="1"/>
        <end position="17"/>
    </location>
</feature>
<accession>A0A6A6DN51</accession>
<evidence type="ECO:0000313" key="3">
    <source>
        <dbReference type="EMBL" id="KAF2180967.1"/>
    </source>
</evidence>
<sequence>MLSKALAALLLSATAAAETTTVATILIPNWSVTAQNPTVTVLGSQADRTTYSISCSIDTSKVLSASAKASSVKSEMEDFKTSMQSTKGKPTGVPDSRVKRWDGGWGGPWEACIPWEITQGPSTWAVHYTATDVWSMERECTFGNGGIGNGDATCIARGTLDPDIWGESGTATHTFHRSDVDDVFLTQTLSVTAGGKAVETGTGSPASVTSVLTDSRGTPTATAIVAAQNTGLAARLAVPTGAVAMVGAAGGILAAALAL</sequence>
<evidence type="ECO:0000256" key="1">
    <source>
        <dbReference type="SAM" id="MobiDB-lite"/>
    </source>
</evidence>
<name>A0A6A6DN51_9PEZI</name>
<dbReference type="Proteomes" id="UP000800200">
    <property type="component" value="Unassembled WGS sequence"/>
</dbReference>
<evidence type="ECO:0000313" key="4">
    <source>
        <dbReference type="Proteomes" id="UP000800200"/>
    </source>
</evidence>
<feature type="chain" id="PRO_5025401561" evidence="2">
    <location>
        <begin position="18"/>
        <end position="259"/>
    </location>
</feature>
<evidence type="ECO:0000256" key="2">
    <source>
        <dbReference type="SAM" id="SignalP"/>
    </source>
</evidence>
<gene>
    <name evidence="3" type="ORF">K469DRAFT_753054</name>
</gene>
<dbReference type="EMBL" id="ML994655">
    <property type="protein sequence ID" value="KAF2180967.1"/>
    <property type="molecule type" value="Genomic_DNA"/>
</dbReference>
<dbReference type="OrthoDB" id="3796827at2759"/>
<proteinExistence type="predicted"/>
<dbReference type="AlphaFoldDB" id="A0A6A6DN51"/>
<keyword evidence="2" id="KW-0732">Signal</keyword>
<keyword evidence="4" id="KW-1185">Reference proteome</keyword>